<dbReference type="Proteomes" id="UP000034883">
    <property type="component" value="Chromosome"/>
</dbReference>
<organism evidence="1 2">
    <name type="scientific">Sandaracinus amylolyticus</name>
    <dbReference type="NCBI Taxonomy" id="927083"/>
    <lineage>
        <taxon>Bacteria</taxon>
        <taxon>Pseudomonadati</taxon>
        <taxon>Myxococcota</taxon>
        <taxon>Polyangia</taxon>
        <taxon>Polyangiales</taxon>
        <taxon>Sandaracinaceae</taxon>
        <taxon>Sandaracinus</taxon>
    </lineage>
</organism>
<dbReference type="STRING" id="927083.DB32_000442"/>
<dbReference type="EMBL" id="CP011125">
    <property type="protein sequence ID" value="AKF03293.1"/>
    <property type="molecule type" value="Genomic_DNA"/>
</dbReference>
<gene>
    <name evidence="1" type="ORF">DB32_000442</name>
</gene>
<keyword evidence="2" id="KW-1185">Reference proteome</keyword>
<protein>
    <submittedName>
        <fullName evidence="1">Uncharacterized protein</fullName>
    </submittedName>
</protein>
<dbReference type="AlphaFoldDB" id="A0A0F6VZ25"/>
<sequence>MHPLRSLIPGSPIRVNAGLRATGSEGTRDTRAASRVCFPASWRSC</sequence>
<evidence type="ECO:0000313" key="2">
    <source>
        <dbReference type="Proteomes" id="UP000034883"/>
    </source>
</evidence>
<dbReference type="KEGG" id="samy:DB32_000442"/>
<accession>A0A0F6VZ25</accession>
<evidence type="ECO:0000313" key="1">
    <source>
        <dbReference type="EMBL" id="AKF03293.1"/>
    </source>
</evidence>
<name>A0A0F6VZ25_9BACT</name>
<reference evidence="1 2" key="1">
    <citation type="submission" date="2015-03" db="EMBL/GenBank/DDBJ databases">
        <title>Genome assembly of Sandaracinus amylolyticus DSM 53668.</title>
        <authorList>
            <person name="Sharma G."/>
            <person name="Subramanian S."/>
        </authorList>
    </citation>
    <scope>NUCLEOTIDE SEQUENCE [LARGE SCALE GENOMIC DNA]</scope>
    <source>
        <strain evidence="1 2">DSM 53668</strain>
    </source>
</reference>
<proteinExistence type="predicted"/>